<accession>A0ABY7Z663</accession>
<feature type="transmembrane region" description="Helical" evidence="1">
    <location>
        <begin position="150"/>
        <end position="179"/>
    </location>
</feature>
<feature type="transmembrane region" description="Helical" evidence="1">
    <location>
        <begin position="244"/>
        <end position="264"/>
    </location>
</feature>
<keyword evidence="3" id="KW-1185">Reference proteome</keyword>
<protein>
    <submittedName>
        <fullName evidence="2">Uncharacterized protein</fullName>
    </submittedName>
</protein>
<reference evidence="2 3" key="1">
    <citation type="submission" date="2022-07" db="EMBL/GenBank/DDBJ databases">
        <authorList>
            <person name="Abrouk D."/>
            <person name="Moenne-Loccoz Y."/>
            <person name="Todorovic I."/>
            <person name="Raicevic V."/>
            <person name="Jovicic-Petrovic J."/>
        </authorList>
    </citation>
    <scope>NUCLEOTIDE SEQUENCE [LARGE SCALE GENOMIC DNA]</scope>
    <source>
        <strain evidence="3">IT-P374</strain>
    </source>
</reference>
<keyword evidence="1" id="KW-1133">Transmembrane helix</keyword>
<proteinExistence type="predicted"/>
<dbReference type="Proteomes" id="UP001222282">
    <property type="component" value="Chromosome"/>
</dbReference>
<organism evidence="2 3">
    <name type="scientific">Pseudomonas serboccidentalis</name>
    <dbReference type="NCBI Taxonomy" id="2964670"/>
    <lineage>
        <taxon>Bacteria</taxon>
        <taxon>Pseudomonadati</taxon>
        <taxon>Pseudomonadota</taxon>
        <taxon>Gammaproteobacteria</taxon>
        <taxon>Pseudomonadales</taxon>
        <taxon>Pseudomonadaceae</taxon>
        <taxon>Pseudomonas</taxon>
    </lineage>
</organism>
<feature type="transmembrane region" description="Helical" evidence="1">
    <location>
        <begin position="64"/>
        <end position="84"/>
    </location>
</feature>
<name>A0ABY7Z663_9PSED</name>
<dbReference type="EMBL" id="CP101655">
    <property type="protein sequence ID" value="WDR34403.1"/>
    <property type="molecule type" value="Genomic_DNA"/>
</dbReference>
<feature type="transmembrane region" description="Helical" evidence="1">
    <location>
        <begin position="276"/>
        <end position="296"/>
    </location>
</feature>
<evidence type="ECO:0000256" key="1">
    <source>
        <dbReference type="SAM" id="Phobius"/>
    </source>
</evidence>
<gene>
    <name evidence="2" type="ORF">NN484_18065</name>
</gene>
<sequence>MGARHLHFHQWKKANHAKVTPTKRGGGRLICNLKMQNKINRPPFFAPCSRRPTWLNKYRPAKPMLNTGIFIFAFFAYFFMTYLFKLAIYKYSEFKKPPLPAWKEGQELALIFSPDLWWAFRFKNRIYDPEPEKIKTHCKKFVQRNNAFNLYFSFSFGLLTLIIGSSFPISYLGQLLLCLSIIRFISRSYEITYAFTKDAFQDPETASATNLNSKERIKLAMKSYIEIYFYSAPAYLILTKGFDPWAAISLSLNVGTLTNVGLAFSNVCSGFGINIIFFQVFTTLSLIIFSLAMYLARTEKNQH</sequence>
<evidence type="ECO:0000313" key="2">
    <source>
        <dbReference type="EMBL" id="WDR34403.1"/>
    </source>
</evidence>
<keyword evidence="1" id="KW-0812">Transmembrane</keyword>
<dbReference type="RefSeq" id="WP_274657596.1">
    <property type="nucleotide sequence ID" value="NZ_CP101655.1"/>
</dbReference>
<evidence type="ECO:0000313" key="3">
    <source>
        <dbReference type="Proteomes" id="UP001222282"/>
    </source>
</evidence>
<keyword evidence="1" id="KW-0472">Membrane</keyword>